<accession>A0ABY0C7N7</accession>
<evidence type="ECO:0000313" key="1">
    <source>
        <dbReference type="EMBL" id="RUQ85554.1"/>
    </source>
</evidence>
<protein>
    <submittedName>
        <fullName evidence="1">Uncharacterized protein</fullName>
    </submittedName>
</protein>
<name>A0ABY0C7N7_9MICO</name>
<dbReference type="Proteomes" id="UP000268291">
    <property type="component" value="Unassembled WGS sequence"/>
</dbReference>
<keyword evidence="2" id="KW-1185">Reference proteome</keyword>
<reference evidence="1 2" key="1">
    <citation type="submission" date="2018-12" db="EMBL/GenBank/DDBJ databases">
        <authorList>
            <person name="hu s."/>
            <person name="Xu Y."/>
            <person name="Xu B."/>
            <person name="Li F."/>
        </authorList>
    </citation>
    <scope>NUCLEOTIDE SEQUENCE [LARGE SCALE GENOMIC DNA]</scope>
    <source>
        <strain evidence="1 2">KSW2-17</strain>
    </source>
</reference>
<dbReference type="EMBL" id="RZGY01000001">
    <property type="protein sequence ID" value="RUQ85554.1"/>
    <property type="molecule type" value="Genomic_DNA"/>
</dbReference>
<organism evidence="1 2">
    <name type="scientific">Labedella gwakjiensis</name>
    <dbReference type="NCBI Taxonomy" id="390269"/>
    <lineage>
        <taxon>Bacteria</taxon>
        <taxon>Bacillati</taxon>
        <taxon>Actinomycetota</taxon>
        <taxon>Actinomycetes</taxon>
        <taxon>Micrococcales</taxon>
        <taxon>Microbacteriaceae</taxon>
        <taxon>Labedella</taxon>
    </lineage>
</organism>
<evidence type="ECO:0000313" key="2">
    <source>
        <dbReference type="Proteomes" id="UP000268291"/>
    </source>
</evidence>
<proteinExistence type="predicted"/>
<dbReference type="RefSeq" id="WP_106561793.1">
    <property type="nucleotide sequence ID" value="NZ_PYAU01000001.1"/>
</dbReference>
<gene>
    <name evidence="1" type="ORF">ELQ93_00460</name>
</gene>
<comment type="caution">
    <text evidence="1">The sequence shown here is derived from an EMBL/GenBank/DDBJ whole genome shotgun (WGS) entry which is preliminary data.</text>
</comment>
<sequence length="263" mass="29058">MDQEFVAPEPSEEPEGFEVLMSSSGEIRFPSGMPDKDSAAAFLAGAVARQHELLDRFAASLLSHDDEDRRTQTGHDLGNAITSLQIAAAMFSTLVPTKAGFELMSEGDDQSPFADEHGAYDLAPVGELPASVPLHIELSRGDYDVRVRDAQVYSTGFLLTVDVRFRRSDERVARWLDWADYRLSGRWGSSLTDDARDAVDYPAGWRTLPPQPGMTRGERTFWIDTSSGLHDFAFRLLDPMSDSLTPWRFSIDAVTLAAAEPLS</sequence>